<dbReference type="InParanoid" id="G8JMF4"/>
<dbReference type="HOGENOM" id="CLU_152057_1_0_1"/>
<dbReference type="GO" id="GO:0022625">
    <property type="term" value="C:cytosolic large ribosomal subunit"/>
    <property type="evidence" value="ECO:0007669"/>
    <property type="project" value="EnsemblFungi"/>
</dbReference>
<proteinExistence type="inferred from homology"/>
<name>G8JMF4_ERECY</name>
<gene>
    <name evidence="7" type="ordered locus">Ecym_1445</name>
</gene>
<dbReference type="GO" id="GO:0006412">
    <property type="term" value="P:translation"/>
    <property type="evidence" value="ECO:0007669"/>
    <property type="project" value="InterPro"/>
</dbReference>
<dbReference type="RefSeq" id="XP_003644488.1">
    <property type="nucleotide sequence ID" value="XM_003644440.1"/>
</dbReference>
<dbReference type="Gene3D" id="3.30.720.90">
    <property type="match status" value="1"/>
</dbReference>
<dbReference type="GO" id="GO:0003735">
    <property type="term" value="F:structural constituent of ribosome"/>
    <property type="evidence" value="ECO:0007669"/>
    <property type="project" value="InterPro"/>
</dbReference>
<dbReference type="KEGG" id="erc:Ecym_1445"/>
<evidence type="ECO:0000256" key="4">
    <source>
        <dbReference type="ARBA" id="ARBA00035235"/>
    </source>
</evidence>
<evidence type="ECO:0000256" key="6">
    <source>
        <dbReference type="RuleBase" id="RU003445"/>
    </source>
</evidence>
<dbReference type="PANTHER" id="PTHR10965:SF0">
    <property type="entry name" value="LARGE RIBOSOMAL SUBUNIT PROTEIN EL38"/>
    <property type="match status" value="1"/>
</dbReference>
<dbReference type="FunCoup" id="G8JMF4">
    <property type="interactions" value="862"/>
</dbReference>
<reference evidence="8" key="1">
    <citation type="journal article" date="2012" name="G3 (Bethesda)">
        <title>Pichia sorbitophila, an interspecies yeast hybrid reveals early steps of genome resolution following polyploidization.</title>
        <authorList>
            <person name="Leh Louis V."/>
            <person name="Despons L."/>
            <person name="Friedrich A."/>
            <person name="Martin T."/>
            <person name="Durrens P."/>
            <person name="Casaregola S."/>
            <person name="Neuveglise C."/>
            <person name="Fairhead C."/>
            <person name="Marck C."/>
            <person name="Cruz J.A."/>
            <person name="Straub M.L."/>
            <person name="Kugler V."/>
            <person name="Sacerdot C."/>
            <person name="Uzunov Z."/>
            <person name="Thierry A."/>
            <person name="Weiss S."/>
            <person name="Bleykasten C."/>
            <person name="De Montigny J."/>
            <person name="Jacques N."/>
            <person name="Jung P."/>
            <person name="Lemaire M."/>
            <person name="Mallet S."/>
            <person name="Morel G."/>
            <person name="Richard G.F."/>
            <person name="Sarkar A."/>
            <person name="Savel G."/>
            <person name="Schacherer J."/>
            <person name="Seret M.L."/>
            <person name="Talla E."/>
            <person name="Samson G."/>
            <person name="Jubin C."/>
            <person name="Poulain J."/>
            <person name="Vacherie B."/>
            <person name="Barbe V."/>
            <person name="Pelletier E."/>
            <person name="Sherman D.J."/>
            <person name="Westhof E."/>
            <person name="Weissenbach J."/>
            <person name="Baret P.V."/>
            <person name="Wincker P."/>
            <person name="Gaillardin C."/>
            <person name="Dujon B."/>
            <person name="Souciet J.L."/>
        </authorList>
    </citation>
    <scope>NUCLEOTIDE SEQUENCE [LARGE SCALE GENOMIC DNA]</scope>
    <source>
        <strain evidence="8">CBS 270.75 / DBVPG 7215 / KCTC 17166 / NRRL Y-17582</strain>
    </source>
</reference>
<evidence type="ECO:0000313" key="7">
    <source>
        <dbReference type="EMBL" id="AET37671.1"/>
    </source>
</evidence>
<keyword evidence="2 6" id="KW-0689">Ribosomal protein</keyword>
<organism evidence="7 8">
    <name type="scientific">Eremothecium cymbalariae (strain CBS 270.75 / DBVPG 7215 / KCTC 17166 / NRRL Y-17582)</name>
    <name type="common">Yeast</name>
    <dbReference type="NCBI Taxonomy" id="931890"/>
    <lineage>
        <taxon>Eukaryota</taxon>
        <taxon>Fungi</taxon>
        <taxon>Dikarya</taxon>
        <taxon>Ascomycota</taxon>
        <taxon>Saccharomycotina</taxon>
        <taxon>Saccharomycetes</taxon>
        <taxon>Saccharomycetales</taxon>
        <taxon>Saccharomycetaceae</taxon>
        <taxon>Eremothecium</taxon>
    </lineage>
</organism>
<evidence type="ECO:0000256" key="2">
    <source>
        <dbReference type="ARBA" id="ARBA00022980"/>
    </source>
</evidence>
<dbReference type="PANTHER" id="PTHR10965">
    <property type="entry name" value="60S RIBOSOMAL PROTEIN L38"/>
    <property type="match status" value="1"/>
</dbReference>
<dbReference type="EMBL" id="CP002497">
    <property type="protein sequence ID" value="AET37671.1"/>
    <property type="molecule type" value="Genomic_DNA"/>
</dbReference>
<keyword evidence="8" id="KW-1185">Reference proteome</keyword>
<dbReference type="eggNOG" id="KOG3499">
    <property type="taxonomic scope" value="Eukaryota"/>
</dbReference>
<dbReference type="GeneID" id="11470399"/>
<comment type="similarity">
    <text evidence="1 6">Belongs to the eukaryotic ribosomal protein eL38 family.</text>
</comment>
<protein>
    <recommendedName>
        <fullName evidence="4">Large ribosomal subunit protein eL38</fullName>
    </recommendedName>
    <alternativeName>
        <fullName evidence="5">60S ribosomal protein L38</fullName>
    </alternativeName>
</protein>
<dbReference type="Proteomes" id="UP000006790">
    <property type="component" value="Chromosome 1"/>
</dbReference>
<evidence type="ECO:0000313" key="8">
    <source>
        <dbReference type="Proteomes" id="UP000006790"/>
    </source>
</evidence>
<sequence length="78" mass="8984">MAKEITDIKEFLDLTRRSDVQRATIKINKKLNKNGKAFRQTKFKIRGQKTLYTLILNDAGKAKKLIQSLPPTLKVNKL</sequence>
<dbReference type="GO" id="GO:0022618">
    <property type="term" value="P:protein-RNA complex assembly"/>
    <property type="evidence" value="ECO:0007669"/>
    <property type="project" value="TreeGrafter"/>
</dbReference>
<dbReference type="STRING" id="931890.G8JMF4"/>
<dbReference type="InterPro" id="IPR038464">
    <property type="entry name" value="Ribosomal_eL38_sf"/>
</dbReference>
<evidence type="ECO:0000256" key="1">
    <source>
        <dbReference type="ARBA" id="ARBA00007803"/>
    </source>
</evidence>
<evidence type="ECO:0000256" key="5">
    <source>
        <dbReference type="ARBA" id="ARBA00035338"/>
    </source>
</evidence>
<dbReference type="OMA" id="RCHRFIY"/>
<accession>G8JMF4</accession>
<dbReference type="InterPro" id="IPR002675">
    <property type="entry name" value="Ribosomal_eL38"/>
</dbReference>
<dbReference type="AlphaFoldDB" id="G8JMF4"/>
<dbReference type="Pfam" id="PF01781">
    <property type="entry name" value="Ribosomal_L38e"/>
    <property type="match status" value="1"/>
</dbReference>
<evidence type="ECO:0000256" key="3">
    <source>
        <dbReference type="ARBA" id="ARBA00023274"/>
    </source>
</evidence>
<keyword evidence="3 6" id="KW-0687">Ribonucleoprotein</keyword>
<dbReference type="OrthoDB" id="10250488at2759"/>
<dbReference type="FunFam" id="3.30.720.90:FF:000002">
    <property type="entry name" value="60S ribosomal proteins L38"/>
    <property type="match status" value="1"/>
</dbReference>